<dbReference type="EMBL" id="JAEDAK010000012">
    <property type="protein sequence ID" value="MBH9578528.1"/>
    <property type="molecule type" value="Genomic_DNA"/>
</dbReference>
<dbReference type="AlphaFoldDB" id="A0A931J4D4"/>
<keyword evidence="1" id="KW-0732">Signal</keyword>
<dbReference type="SUPFAM" id="SSF53850">
    <property type="entry name" value="Periplasmic binding protein-like II"/>
    <property type="match status" value="1"/>
</dbReference>
<proteinExistence type="predicted"/>
<organism evidence="2 3">
    <name type="scientific">Inhella proteolytica</name>
    <dbReference type="NCBI Taxonomy" id="2795029"/>
    <lineage>
        <taxon>Bacteria</taxon>
        <taxon>Pseudomonadati</taxon>
        <taxon>Pseudomonadota</taxon>
        <taxon>Betaproteobacteria</taxon>
        <taxon>Burkholderiales</taxon>
        <taxon>Sphaerotilaceae</taxon>
        <taxon>Inhella</taxon>
    </lineage>
</organism>
<keyword evidence="3" id="KW-1185">Reference proteome</keyword>
<gene>
    <name evidence="2" type="ORF">I7X39_16675</name>
</gene>
<reference evidence="2" key="1">
    <citation type="submission" date="2020-12" db="EMBL/GenBank/DDBJ databases">
        <title>The genome sequence of Inhella sp. 1Y17.</title>
        <authorList>
            <person name="Liu Y."/>
        </authorList>
    </citation>
    <scope>NUCLEOTIDE SEQUENCE</scope>
    <source>
        <strain evidence="2">1Y17</strain>
    </source>
</reference>
<sequence>MKWASVRRAGLLAGLALLVAGGAAAAECGPFRVGLKLYPLVYERQSGGPGYRGLDPDFFALLGERSGCRFMLEVESQPRIWSRLRGGSLDVTSWVVPTPERQAWVTVIPLARANLVALTWTAQGVRDEADFLARTALRAVVVRGASYGPEYDRLLAQLRAQGRVSEVGDFDAAVRVFFGQRVDLLLGYAWSVAAPLRERPGQVQVADWHPQAQGLSSGLALSRSSVSAADQQRLLQALRTLQADGSLERLLHQHLPGLGVRPLEDIAPQ</sequence>
<name>A0A931J4D4_9BURK</name>
<dbReference type="Proteomes" id="UP000613266">
    <property type="component" value="Unassembled WGS sequence"/>
</dbReference>
<accession>A0A931J4D4</accession>
<dbReference type="PANTHER" id="PTHR35936:SF19">
    <property type="entry name" value="AMINO-ACID-BINDING PROTEIN YXEM-RELATED"/>
    <property type="match status" value="1"/>
</dbReference>
<feature type="signal peptide" evidence="1">
    <location>
        <begin position="1"/>
        <end position="25"/>
    </location>
</feature>
<dbReference type="PANTHER" id="PTHR35936">
    <property type="entry name" value="MEMBRANE-BOUND LYTIC MUREIN TRANSGLYCOSYLASE F"/>
    <property type="match status" value="1"/>
</dbReference>
<feature type="chain" id="PRO_5037046794" evidence="1">
    <location>
        <begin position="26"/>
        <end position="269"/>
    </location>
</feature>
<protein>
    <submittedName>
        <fullName evidence="2">Transporter substrate-binding domain-containing protein</fullName>
    </submittedName>
</protein>
<dbReference type="Gene3D" id="3.40.190.10">
    <property type="entry name" value="Periplasmic binding protein-like II"/>
    <property type="match status" value="2"/>
</dbReference>
<evidence type="ECO:0000256" key="1">
    <source>
        <dbReference type="SAM" id="SignalP"/>
    </source>
</evidence>
<evidence type="ECO:0000313" key="2">
    <source>
        <dbReference type="EMBL" id="MBH9578528.1"/>
    </source>
</evidence>
<dbReference type="RefSeq" id="WP_198112291.1">
    <property type="nucleotide sequence ID" value="NZ_JAEDAK010000012.1"/>
</dbReference>
<evidence type="ECO:0000313" key="3">
    <source>
        <dbReference type="Proteomes" id="UP000613266"/>
    </source>
</evidence>
<comment type="caution">
    <text evidence="2">The sequence shown here is derived from an EMBL/GenBank/DDBJ whole genome shotgun (WGS) entry which is preliminary data.</text>
</comment>